<feature type="compositionally biased region" description="Low complexity" evidence="4">
    <location>
        <begin position="103"/>
        <end position="121"/>
    </location>
</feature>
<dbReference type="CDD" id="cd07067">
    <property type="entry name" value="HP_PGM_like"/>
    <property type="match status" value="1"/>
</dbReference>
<dbReference type="eggNOG" id="ENOG502S8K3">
    <property type="taxonomic scope" value="Eukaryota"/>
</dbReference>
<feature type="region of interest" description="Disordered" evidence="4">
    <location>
        <begin position="318"/>
        <end position="351"/>
    </location>
</feature>
<evidence type="ECO:0000256" key="3">
    <source>
        <dbReference type="ARBA" id="ARBA00038362"/>
    </source>
</evidence>
<dbReference type="PANTHER" id="PTHR48100:SF1">
    <property type="entry name" value="HISTIDINE PHOSPHATASE FAMILY PROTEIN-RELATED"/>
    <property type="match status" value="1"/>
</dbReference>
<evidence type="ECO:0000256" key="2">
    <source>
        <dbReference type="ARBA" id="ARBA00023235"/>
    </source>
</evidence>
<dbReference type="InterPro" id="IPR050275">
    <property type="entry name" value="PGM_Phosphatase"/>
</dbReference>
<proteinExistence type="inferred from homology"/>
<evidence type="ECO:0000256" key="1">
    <source>
        <dbReference type="ARBA" id="ARBA00023152"/>
    </source>
</evidence>
<evidence type="ECO:0000256" key="4">
    <source>
        <dbReference type="SAM" id="MobiDB-lite"/>
    </source>
</evidence>
<dbReference type="PANTHER" id="PTHR48100">
    <property type="entry name" value="BROAD-SPECIFICITY PHOSPHATASE YOR283W-RELATED"/>
    <property type="match status" value="1"/>
</dbReference>
<reference evidence="5" key="1">
    <citation type="submission" date="2017-04" db="EMBL/GenBank/DDBJ databases">
        <title>Population genomics of picophytoplankton unveils novel chromosome hypervariability.</title>
        <authorList>
            <consortium name="DOE Joint Genome Institute"/>
            <person name="Blanc-Mathieu R."/>
            <person name="Krasovec M."/>
            <person name="Hebrard M."/>
            <person name="Yau S."/>
            <person name="Desgranges E."/>
            <person name="Martin J."/>
            <person name="Schackwitz W."/>
            <person name="Kuo A."/>
            <person name="Salin G."/>
            <person name="Donnadieu C."/>
            <person name="Desdevises Y."/>
            <person name="Sanchez-Ferandin S."/>
            <person name="Moreau H."/>
            <person name="Rivals E."/>
            <person name="Grigoriev I.V."/>
            <person name="Grimsley N."/>
            <person name="Eyre-Walker A."/>
            <person name="Piganeau G."/>
        </authorList>
    </citation>
    <scope>NUCLEOTIDE SEQUENCE [LARGE SCALE GENOMIC DNA]</scope>
    <source>
        <strain evidence="5">RCC 1115</strain>
    </source>
</reference>
<dbReference type="InterPro" id="IPR029033">
    <property type="entry name" value="His_PPase_superfam"/>
</dbReference>
<accession>A0A1Y5I0C6</accession>
<feature type="compositionally biased region" description="Basic and acidic residues" evidence="4">
    <location>
        <begin position="318"/>
        <end position="329"/>
    </location>
</feature>
<comment type="similarity">
    <text evidence="3">Belongs to the phosphoglycerate mutase family.</text>
</comment>
<dbReference type="AlphaFoldDB" id="A0A1Y5I0C6"/>
<dbReference type="Gene3D" id="3.40.50.1240">
    <property type="entry name" value="Phosphoglycerate mutase-like"/>
    <property type="match status" value="1"/>
</dbReference>
<keyword evidence="1" id="KW-0324">Glycolysis</keyword>
<dbReference type="SUPFAM" id="SSF53254">
    <property type="entry name" value="Phosphoglycerate mutase-like"/>
    <property type="match status" value="1"/>
</dbReference>
<feature type="compositionally biased region" description="Basic and acidic residues" evidence="4">
    <location>
        <begin position="8"/>
        <end position="18"/>
    </location>
</feature>
<feature type="region of interest" description="Disordered" evidence="4">
    <location>
        <begin position="142"/>
        <end position="206"/>
    </location>
</feature>
<keyword evidence="2" id="KW-0413">Isomerase</keyword>
<dbReference type="InterPro" id="IPR001345">
    <property type="entry name" value="PG/BPGM_mutase_AS"/>
</dbReference>
<dbReference type="GO" id="GO:0005737">
    <property type="term" value="C:cytoplasm"/>
    <property type="evidence" value="ECO:0007669"/>
    <property type="project" value="TreeGrafter"/>
</dbReference>
<name>A0A1Y5I0C6_OSTTA</name>
<sequence>MDGAFEDDAARERERETRAGAPAVRFDVETRGMGTTRACGSAGGRRMSAPGSRTSGRKRRRSELGPLGTMGDLKTTPMQTPVTRSMGLDGCDGFNIIAKRTSTSGGAARATGGRGTESAEISARRRTRRRSVSIREVCVKFDARDDDGGGGDETPRTGLAIADTPGSDWGGMSPGELGGSQYVVSPARSQSRSDLEYDDNEEKERERLQVLSDATRRADDAEAKKKRKLYPIFCPGRKTVHLVRHGQSTWNAANAGPGSWNEPQMFDAMLTELGKKQAKALGPELSKIPRDALWVSSPLTRALETCLIGRRAGLEHKASRLRKVAKDGESPDENADDINTPSGTSAKDFDPEKEFNDWTKQVVVRHELTEKLNCTGDIGRPTHCLSEDFPQLSLALSRIPNDRWWWDCDRKPNDAQARQFNSHEPAKHFKQRVEKFRSWLLNRPEKTFVIFGHSEFFKEFSGNHRSMKNCEIHEMRL</sequence>
<feature type="region of interest" description="Disordered" evidence="4">
    <location>
        <begin position="1"/>
        <end position="78"/>
    </location>
</feature>
<dbReference type="EMBL" id="KZ155835">
    <property type="protein sequence ID" value="OUS43026.1"/>
    <property type="molecule type" value="Genomic_DNA"/>
</dbReference>
<dbReference type="GO" id="GO:0016791">
    <property type="term" value="F:phosphatase activity"/>
    <property type="evidence" value="ECO:0007669"/>
    <property type="project" value="TreeGrafter"/>
</dbReference>
<dbReference type="Pfam" id="PF00300">
    <property type="entry name" value="His_Phos_1"/>
    <property type="match status" value="1"/>
</dbReference>
<dbReference type="InterPro" id="IPR013078">
    <property type="entry name" value="His_Pase_superF_clade-1"/>
</dbReference>
<feature type="compositionally biased region" description="Gly residues" evidence="4">
    <location>
        <begin position="168"/>
        <end position="178"/>
    </location>
</feature>
<gene>
    <name evidence="5" type="ORF">BE221DRAFT_195022</name>
</gene>
<protein>
    <submittedName>
        <fullName evidence="5">Histidine phosphatase superfamily</fullName>
    </submittedName>
</protein>
<dbReference type="PROSITE" id="PS00175">
    <property type="entry name" value="PG_MUTASE"/>
    <property type="match status" value="1"/>
</dbReference>
<dbReference type="SMART" id="SM00855">
    <property type="entry name" value="PGAM"/>
    <property type="match status" value="1"/>
</dbReference>
<feature type="region of interest" description="Disordered" evidence="4">
    <location>
        <begin position="103"/>
        <end position="129"/>
    </location>
</feature>
<organism evidence="5">
    <name type="scientific">Ostreococcus tauri</name>
    <name type="common">Marine green alga</name>
    <dbReference type="NCBI Taxonomy" id="70448"/>
    <lineage>
        <taxon>Eukaryota</taxon>
        <taxon>Viridiplantae</taxon>
        <taxon>Chlorophyta</taxon>
        <taxon>Mamiellophyceae</taxon>
        <taxon>Mamiellales</taxon>
        <taxon>Bathycoccaceae</taxon>
        <taxon>Ostreococcus</taxon>
    </lineage>
</organism>
<evidence type="ECO:0000313" key="5">
    <source>
        <dbReference type="EMBL" id="OUS43026.1"/>
    </source>
</evidence>
<dbReference type="Proteomes" id="UP000195557">
    <property type="component" value="Unassembled WGS sequence"/>
</dbReference>